<dbReference type="GO" id="GO:0005634">
    <property type="term" value="C:nucleus"/>
    <property type="evidence" value="ECO:0007669"/>
    <property type="project" value="UniProtKB-SubCell"/>
</dbReference>
<evidence type="ECO:0000256" key="7">
    <source>
        <dbReference type="ARBA" id="ARBA00023163"/>
    </source>
</evidence>
<dbReference type="PROSITE" id="PS00031">
    <property type="entry name" value="NUCLEAR_REC_DBD_1"/>
    <property type="match status" value="1"/>
</dbReference>
<dbReference type="Pfam" id="PF00105">
    <property type="entry name" value="zf-C4"/>
    <property type="match status" value="1"/>
</dbReference>
<evidence type="ECO:0000313" key="13">
    <source>
        <dbReference type="Proteomes" id="UP000274131"/>
    </source>
</evidence>
<keyword evidence="7" id="KW-0804">Transcription</keyword>
<proteinExistence type="predicted"/>
<evidence type="ECO:0000313" key="14">
    <source>
        <dbReference type="WBParaSite" id="EVEC_0000437701-mRNA-1"/>
    </source>
</evidence>
<dbReference type="PANTHER" id="PTHR45805">
    <property type="entry name" value="NUCLEAR HORMONE RECEPTOR HR3-RELATED"/>
    <property type="match status" value="1"/>
</dbReference>
<evidence type="ECO:0000256" key="3">
    <source>
        <dbReference type="ARBA" id="ARBA00022771"/>
    </source>
</evidence>
<dbReference type="Proteomes" id="UP000274131">
    <property type="component" value="Unassembled WGS sequence"/>
</dbReference>
<keyword evidence="8" id="KW-0675">Receptor</keyword>
<dbReference type="SMART" id="SM00399">
    <property type="entry name" value="ZnF_C4"/>
    <property type="match status" value="1"/>
</dbReference>
<evidence type="ECO:0000256" key="10">
    <source>
        <dbReference type="SAM" id="MobiDB-lite"/>
    </source>
</evidence>
<feature type="compositionally biased region" description="Low complexity" evidence="10">
    <location>
        <begin position="25"/>
        <end position="45"/>
    </location>
</feature>
<dbReference type="PANTHER" id="PTHR45805:SF2">
    <property type="entry name" value="NUCLEAR HORMONE RECEPTOR HR3-RELATED"/>
    <property type="match status" value="1"/>
</dbReference>
<accession>A0A0N4V2X6</accession>
<dbReference type="EMBL" id="UXUI01007759">
    <property type="protein sequence ID" value="VDD89334.1"/>
    <property type="molecule type" value="Genomic_DNA"/>
</dbReference>
<evidence type="ECO:0000256" key="5">
    <source>
        <dbReference type="ARBA" id="ARBA00023015"/>
    </source>
</evidence>
<evidence type="ECO:0000256" key="4">
    <source>
        <dbReference type="ARBA" id="ARBA00022833"/>
    </source>
</evidence>
<dbReference type="Gene3D" id="1.10.565.10">
    <property type="entry name" value="Retinoid X Receptor"/>
    <property type="match status" value="1"/>
</dbReference>
<dbReference type="SUPFAM" id="SSF48508">
    <property type="entry name" value="Nuclear receptor ligand-binding domain"/>
    <property type="match status" value="1"/>
</dbReference>
<dbReference type="GO" id="GO:0008270">
    <property type="term" value="F:zinc ion binding"/>
    <property type="evidence" value="ECO:0007669"/>
    <property type="project" value="UniProtKB-KW"/>
</dbReference>
<keyword evidence="2" id="KW-0479">Metal-binding</keyword>
<evidence type="ECO:0000313" key="12">
    <source>
        <dbReference type="EMBL" id="VDD89334.1"/>
    </source>
</evidence>
<dbReference type="WBParaSite" id="EVEC_0000437701-mRNA-1">
    <property type="protein sequence ID" value="EVEC_0000437701-mRNA-1"/>
    <property type="gene ID" value="EVEC_0000437701"/>
</dbReference>
<reference evidence="12 13" key="2">
    <citation type="submission" date="2018-10" db="EMBL/GenBank/DDBJ databases">
        <authorList>
            <consortium name="Pathogen Informatics"/>
        </authorList>
    </citation>
    <scope>NUCLEOTIDE SEQUENCE [LARGE SCALE GENOMIC DNA]</scope>
</reference>
<dbReference type="PROSITE" id="PS51030">
    <property type="entry name" value="NUCLEAR_REC_DBD_2"/>
    <property type="match status" value="1"/>
</dbReference>
<dbReference type="STRING" id="51028.A0A0N4V2X6"/>
<sequence length="456" mass="50492">MLSSVPALSIPSSNGTSAAVAAGNTGPLSTSSGTSSEGETLAGSSRATDEGKVILCKVCGDKSSGVHYGVITCEGCKGFFRRSQSSGTSYQCNRGETCVVDRINRNKCQFCRLKKCLELGMSRDSVKFGRLQRKQQQMRSHSNSADIPGQMTTVAPMAYEGYTPTGSYSANCQENVFEEVSPPEAAVAPITYVVRQDPVYNHQLDTGPSPRIAQYPVEVQQYISPPCVPITDSVLHAFEKSYARLWCTSQDLPIDNLLSEDLIKNMDLLSCWRRFTSEVGNIVTMSCYFAKPIYDLFSIDEAKKVSALKNNAFEMCLSVMSIFYDAKVPSLTVCGNTLPLRVFISNSNPAVGNFARSVSNCFAILQKFNMSITEIALYTAWILYDGIEEARDFRLNLKCCIIQQFQQRNKEDLVERLLGFLGTLRAVATNHKEILNNFLQQNTDVDLDKLYKEVFL</sequence>
<dbReference type="FunFam" id="3.30.50.10:FF:000003">
    <property type="entry name" value="Nuclear orphan receptor ROR-beta"/>
    <property type="match status" value="1"/>
</dbReference>
<keyword evidence="13" id="KW-1185">Reference proteome</keyword>
<evidence type="ECO:0000259" key="11">
    <source>
        <dbReference type="PROSITE" id="PS51030"/>
    </source>
</evidence>
<dbReference type="OrthoDB" id="5771769at2759"/>
<protein>
    <submittedName>
        <fullName evidence="14">Nuclear receptor domain-containing protein</fullName>
    </submittedName>
</protein>
<evidence type="ECO:0000256" key="9">
    <source>
        <dbReference type="ARBA" id="ARBA00023242"/>
    </source>
</evidence>
<dbReference type="AlphaFoldDB" id="A0A0N4V2X6"/>
<evidence type="ECO:0000256" key="8">
    <source>
        <dbReference type="ARBA" id="ARBA00023170"/>
    </source>
</evidence>
<keyword evidence="4" id="KW-0862">Zinc</keyword>
<keyword evidence="6" id="KW-0238">DNA-binding</keyword>
<dbReference type="GO" id="GO:0000978">
    <property type="term" value="F:RNA polymerase II cis-regulatory region sequence-specific DNA binding"/>
    <property type="evidence" value="ECO:0007669"/>
    <property type="project" value="TreeGrafter"/>
</dbReference>
<keyword evidence="3" id="KW-0863">Zinc-finger</keyword>
<feature type="domain" description="Nuclear receptor" evidence="11">
    <location>
        <begin position="53"/>
        <end position="128"/>
    </location>
</feature>
<comment type="subcellular location">
    <subcellularLocation>
        <location evidence="1">Nucleus</location>
    </subcellularLocation>
</comment>
<feature type="region of interest" description="Disordered" evidence="10">
    <location>
        <begin position="1"/>
        <end position="45"/>
    </location>
</feature>
<dbReference type="GO" id="GO:0004879">
    <property type="term" value="F:nuclear receptor activity"/>
    <property type="evidence" value="ECO:0007669"/>
    <property type="project" value="TreeGrafter"/>
</dbReference>
<name>A0A0N4V2X6_ENTVE</name>
<dbReference type="PRINTS" id="PR00047">
    <property type="entry name" value="STROIDFINGER"/>
</dbReference>
<dbReference type="SUPFAM" id="SSF57716">
    <property type="entry name" value="Glucocorticoid receptor-like (DNA-binding domain)"/>
    <property type="match status" value="1"/>
</dbReference>
<evidence type="ECO:0000256" key="1">
    <source>
        <dbReference type="ARBA" id="ARBA00004123"/>
    </source>
</evidence>
<gene>
    <name evidence="12" type="ORF">EVEC_LOCUS4085</name>
</gene>
<dbReference type="InterPro" id="IPR001628">
    <property type="entry name" value="Znf_hrmn_rcpt"/>
</dbReference>
<dbReference type="InterPro" id="IPR035500">
    <property type="entry name" value="NHR-like_dom_sf"/>
</dbReference>
<dbReference type="InterPro" id="IPR013088">
    <property type="entry name" value="Znf_NHR/GATA"/>
</dbReference>
<keyword evidence="9" id="KW-0539">Nucleus</keyword>
<organism evidence="14">
    <name type="scientific">Enterobius vermicularis</name>
    <name type="common">Human pinworm</name>
    <dbReference type="NCBI Taxonomy" id="51028"/>
    <lineage>
        <taxon>Eukaryota</taxon>
        <taxon>Metazoa</taxon>
        <taxon>Ecdysozoa</taxon>
        <taxon>Nematoda</taxon>
        <taxon>Chromadorea</taxon>
        <taxon>Rhabditida</taxon>
        <taxon>Spirurina</taxon>
        <taxon>Oxyuridomorpha</taxon>
        <taxon>Oxyuroidea</taxon>
        <taxon>Oxyuridae</taxon>
        <taxon>Enterobius</taxon>
    </lineage>
</organism>
<evidence type="ECO:0000256" key="2">
    <source>
        <dbReference type="ARBA" id="ARBA00022723"/>
    </source>
</evidence>
<reference evidence="14" key="1">
    <citation type="submission" date="2016-04" db="UniProtKB">
        <authorList>
            <consortium name="WormBaseParasite"/>
        </authorList>
    </citation>
    <scope>IDENTIFICATION</scope>
</reference>
<dbReference type="Gene3D" id="3.30.50.10">
    <property type="entry name" value="Erythroid Transcription Factor GATA-1, subunit A"/>
    <property type="match status" value="1"/>
</dbReference>
<keyword evidence="5" id="KW-0805">Transcription regulation</keyword>
<evidence type="ECO:0000256" key="6">
    <source>
        <dbReference type="ARBA" id="ARBA00023125"/>
    </source>
</evidence>